<dbReference type="InterPro" id="IPR015422">
    <property type="entry name" value="PyrdxlP-dep_Trfase_small"/>
</dbReference>
<dbReference type="SUPFAM" id="SSF53383">
    <property type="entry name" value="PLP-dependent transferases"/>
    <property type="match status" value="1"/>
</dbReference>
<dbReference type="InterPro" id="IPR000192">
    <property type="entry name" value="Aminotrans_V_dom"/>
</dbReference>
<dbReference type="PANTHER" id="PTHR43586:SF15">
    <property type="entry name" value="BLR3095 PROTEIN"/>
    <property type="match status" value="1"/>
</dbReference>
<sequence length="397" mass="44535">MIWTISKTLWLGLKEVVLLKAEAFRKHFPIFRDSVHLCSCSEGALSDRVIVAMSEFMTSWRTQAAPWESWMEEVDRARQQFARLIRADEKDVAVVSCASEGAFHVAWDQDFTKGRSVIVTNDLEFPSVAHVWLAARPRGADVRFVMQHNGVVALEDYINAINERVALVSVPLVSYANGFRFPVEDIAKVAHKYGARVVVDAYQGAGVIPIDVNTLHADYVISGSLKYLLGSPGMAFLWVRPGIVHGEDPALTGWFARSNPFAFTPRVLDYAADARRFQTGTPAIPAAFAAAAGMSLINETDVHHVFTHISALADTLQERVQAEGYHLYSPDQRDQRGPQVTVWADNAEHLSDYLRKRNIFVSPRGKAVRMSLHFYNNEEDIEQVVRTLADYRNSTRD</sequence>
<accession>A0A2T2XJ11</accession>
<name>A0A2T2XJ11_9FIRM</name>
<dbReference type="Gene3D" id="3.90.1150.10">
    <property type="entry name" value="Aspartate Aminotransferase, domain 1"/>
    <property type="match status" value="1"/>
</dbReference>
<proteinExistence type="predicted"/>
<feature type="domain" description="Aminotransferase class V" evidence="1">
    <location>
        <begin position="47"/>
        <end position="384"/>
    </location>
</feature>
<dbReference type="InterPro" id="IPR015421">
    <property type="entry name" value="PyrdxlP-dep_Trfase_major"/>
</dbReference>
<evidence type="ECO:0000313" key="3">
    <source>
        <dbReference type="Proteomes" id="UP000242972"/>
    </source>
</evidence>
<gene>
    <name evidence="2" type="ORF">C7B46_04980</name>
</gene>
<evidence type="ECO:0000313" key="2">
    <source>
        <dbReference type="EMBL" id="PSR34491.1"/>
    </source>
</evidence>
<dbReference type="GO" id="GO:0008483">
    <property type="term" value="F:transaminase activity"/>
    <property type="evidence" value="ECO:0007669"/>
    <property type="project" value="UniProtKB-KW"/>
</dbReference>
<evidence type="ECO:0000259" key="1">
    <source>
        <dbReference type="Pfam" id="PF00266"/>
    </source>
</evidence>
<keyword evidence="2" id="KW-0808">Transferase</keyword>
<protein>
    <submittedName>
        <fullName evidence="2">Aminotransferase</fullName>
    </submittedName>
</protein>
<reference evidence="2 3" key="1">
    <citation type="journal article" date="2014" name="BMC Genomics">
        <title>Comparison of environmental and isolate Sulfobacillus genomes reveals diverse carbon, sulfur, nitrogen, and hydrogen metabolisms.</title>
        <authorList>
            <person name="Justice N.B."/>
            <person name="Norman A."/>
            <person name="Brown C.T."/>
            <person name="Singh A."/>
            <person name="Thomas B.C."/>
            <person name="Banfield J.F."/>
        </authorList>
    </citation>
    <scope>NUCLEOTIDE SEQUENCE [LARGE SCALE GENOMIC DNA]</scope>
    <source>
        <strain evidence="2">AMDSBA4</strain>
    </source>
</reference>
<dbReference type="Gene3D" id="3.40.640.10">
    <property type="entry name" value="Type I PLP-dependent aspartate aminotransferase-like (Major domain)"/>
    <property type="match status" value="1"/>
</dbReference>
<dbReference type="AlphaFoldDB" id="A0A2T2XJ11"/>
<organism evidence="2 3">
    <name type="scientific">Sulfobacillus benefaciens</name>
    <dbReference type="NCBI Taxonomy" id="453960"/>
    <lineage>
        <taxon>Bacteria</taxon>
        <taxon>Bacillati</taxon>
        <taxon>Bacillota</taxon>
        <taxon>Clostridia</taxon>
        <taxon>Eubacteriales</taxon>
        <taxon>Clostridiales Family XVII. Incertae Sedis</taxon>
        <taxon>Sulfobacillus</taxon>
    </lineage>
</organism>
<dbReference type="EMBL" id="PXYW01000008">
    <property type="protein sequence ID" value="PSR34491.1"/>
    <property type="molecule type" value="Genomic_DNA"/>
</dbReference>
<comment type="caution">
    <text evidence="2">The sequence shown here is derived from an EMBL/GenBank/DDBJ whole genome shotgun (WGS) entry which is preliminary data.</text>
</comment>
<dbReference type="InterPro" id="IPR015424">
    <property type="entry name" value="PyrdxlP-dep_Trfase"/>
</dbReference>
<keyword evidence="2" id="KW-0032">Aminotransferase</keyword>
<dbReference type="PANTHER" id="PTHR43586">
    <property type="entry name" value="CYSTEINE DESULFURASE"/>
    <property type="match status" value="1"/>
</dbReference>
<dbReference type="Proteomes" id="UP000242972">
    <property type="component" value="Unassembled WGS sequence"/>
</dbReference>
<dbReference type="Pfam" id="PF00266">
    <property type="entry name" value="Aminotran_5"/>
    <property type="match status" value="1"/>
</dbReference>